<evidence type="ECO:0000313" key="1">
    <source>
        <dbReference type="EMBL" id="CAI9181172.1"/>
    </source>
</evidence>
<sequence>MRTLSLDVTPLTYAGSASKSTVTSVGFTTSEITKVSFTHHTYILFLPSRANFSLWENHSNHYHGWDRWLDSTPSFLSTKTSTLPIAVKSKVSFYNIEMSLSIFDEEPRISITSVVKEFAKKWLH</sequence>
<organism evidence="1 2">
    <name type="scientific">Rangifer tarandus platyrhynchus</name>
    <name type="common">Svalbard reindeer</name>
    <dbReference type="NCBI Taxonomy" id="3082113"/>
    <lineage>
        <taxon>Eukaryota</taxon>
        <taxon>Metazoa</taxon>
        <taxon>Chordata</taxon>
        <taxon>Craniata</taxon>
        <taxon>Vertebrata</taxon>
        <taxon>Euteleostomi</taxon>
        <taxon>Mammalia</taxon>
        <taxon>Eutheria</taxon>
        <taxon>Laurasiatheria</taxon>
        <taxon>Artiodactyla</taxon>
        <taxon>Ruminantia</taxon>
        <taxon>Pecora</taxon>
        <taxon>Cervidae</taxon>
        <taxon>Odocoileinae</taxon>
        <taxon>Rangifer</taxon>
    </lineage>
</organism>
<accession>A0ABN9A4F9</accession>
<dbReference type="EMBL" id="OX460343">
    <property type="protein sequence ID" value="CAI9181172.1"/>
    <property type="molecule type" value="Genomic_DNA"/>
</dbReference>
<proteinExistence type="predicted"/>
<name>A0ABN9A4F9_RANTA</name>
<evidence type="ECO:0000313" key="2">
    <source>
        <dbReference type="Proteomes" id="UP001176941"/>
    </source>
</evidence>
<gene>
    <name evidence="1" type="ORF">MRATA1EN1_LOCUS30134</name>
</gene>
<dbReference type="Proteomes" id="UP001176941">
    <property type="component" value="Chromosome X"/>
</dbReference>
<reference evidence="1" key="1">
    <citation type="submission" date="2023-04" db="EMBL/GenBank/DDBJ databases">
        <authorList>
            <consortium name="ELIXIR-Norway"/>
        </authorList>
    </citation>
    <scope>NUCLEOTIDE SEQUENCE [LARGE SCALE GENOMIC DNA]</scope>
</reference>
<keyword evidence="2" id="KW-1185">Reference proteome</keyword>
<protein>
    <submittedName>
        <fullName evidence="1">Uncharacterized protein</fullName>
    </submittedName>
</protein>